<keyword evidence="4 7" id="KW-0175">Coiled coil</keyword>
<evidence type="ECO:0000313" key="9">
    <source>
        <dbReference type="Proteomes" id="UP001148838"/>
    </source>
</evidence>
<evidence type="ECO:0000256" key="3">
    <source>
        <dbReference type="ARBA" id="ARBA00014087"/>
    </source>
</evidence>
<gene>
    <name evidence="8" type="ORF">ANN_10527</name>
</gene>
<keyword evidence="6" id="KW-0966">Cell projection</keyword>
<organism evidence="8 9">
    <name type="scientific">Periplaneta americana</name>
    <name type="common">American cockroach</name>
    <name type="synonym">Blatta americana</name>
    <dbReference type="NCBI Taxonomy" id="6978"/>
    <lineage>
        <taxon>Eukaryota</taxon>
        <taxon>Metazoa</taxon>
        <taxon>Ecdysozoa</taxon>
        <taxon>Arthropoda</taxon>
        <taxon>Hexapoda</taxon>
        <taxon>Insecta</taxon>
        <taxon>Pterygota</taxon>
        <taxon>Neoptera</taxon>
        <taxon>Polyneoptera</taxon>
        <taxon>Dictyoptera</taxon>
        <taxon>Blattodea</taxon>
        <taxon>Blattoidea</taxon>
        <taxon>Blattidae</taxon>
        <taxon>Blattinae</taxon>
        <taxon>Periplaneta</taxon>
    </lineage>
</organism>
<comment type="caution">
    <text evidence="8">The sequence shown here is derived from an EMBL/GenBank/DDBJ whole genome shotgun (WGS) entry which is preliminary data.</text>
</comment>
<reference evidence="8 9" key="1">
    <citation type="journal article" date="2022" name="Allergy">
        <title>Genome assembly and annotation of Periplaneta americana reveal a comprehensive cockroach allergen profile.</title>
        <authorList>
            <person name="Wang L."/>
            <person name="Xiong Q."/>
            <person name="Saelim N."/>
            <person name="Wang L."/>
            <person name="Nong W."/>
            <person name="Wan A.T."/>
            <person name="Shi M."/>
            <person name="Liu X."/>
            <person name="Cao Q."/>
            <person name="Hui J.H.L."/>
            <person name="Sookrung N."/>
            <person name="Leung T.F."/>
            <person name="Tungtrongchitr A."/>
            <person name="Tsui S.K.W."/>
        </authorList>
    </citation>
    <scope>NUCLEOTIDE SEQUENCE [LARGE SCALE GENOMIC DNA]</scope>
    <source>
        <strain evidence="8">PWHHKU_190912</strain>
    </source>
</reference>
<sequence length="353" mass="41425">MIFVFRMKTRCIDLEMGNEEFQKKYEQLDEDRADVIAYLKKIVQEREDEITGLKQLIDGLQKAVQEEIRNNKEVVESHEHEFKMMYEQLTSEIKLLTGKLNSLEEFRTQRDDIMKKFKVQEAEMDEQEERHRTVQYEVEKKSIIGKDRLKKDIEARLAQLCADFQDAAHIRIAATTHQAIRENITVNNELEKMLGALRAVTKKNDFLKERDRKMELEFQLRKEEKDIVTSKSMAQLKLINRLSSEHEEMVRHLGELQNSAQRGKDLEQLVVETRAHLDRAVQHIAKLEDRVKTTERDKDETNTMLVKSDVEIYNLQKVLSAAVVSVKNAIEVREKHFSFVLSVRHEGNPCDCV</sequence>
<keyword evidence="5" id="KW-0969">Cilium</keyword>
<feature type="coiled-coil region" evidence="7">
    <location>
        <begin position="11"/>
        <end position="130"/>
    </location>
</feature>
<evidence type="ECO:0000313" key="8">
    <source>
        <dbReference type="EMBL" id="KAJ4448511.1"/>
    </source>
</evidence>
<dbReference type="PANTHER" id="PTHR31954">
    <property type="entry name" value="CILIA- AND FLAGELLA-ASSOCIATED PROTEIN 157"/>
    <property type="match status" value="1"/>
</dbReference>
<dbReference type="EMBL" id="JAJSOF020000005">
    <property type="protein sequence ID" value="KAJ4448511.1"/>
    <property type="molecule type" value="Genomic_DNA"/>
</dbReference>
<dbReference type="Proteomes" id="UP001148838">
    <property type="component" value="Unassembled WGS sequence"/>
</dbReference>
<dbReference type="PANTHER" id="PTHR31954:SF1">
    <property type="entry name" value="CILIA- AND FLAGELLA-ASSOCIATED PROTEIN 157"/>
    <property type="match status" value="1"/>
</dbReference>
<evidence type="ECO:0000256" key="5">
    <source>
        <dbReference type="ARBA" id="ARBA00023069"/>
    </source>
</evidence>
<protein>
    <recommendedName>
        <fullName evidence="3">Cilia- and flagella-associated protein 157</fullName>
    </recommendedName>
</protein>
<evidence type="ECO:0000256" key="6">
    <source>
        <dbReference type="ARBA" id="ARBA00023273"/>
    </source>
</evidence>
<keyword evidence="9" id="KW-1185">Reference proteome</keyword>
<evidence type="ECO:0000256" key="2">
    <source>
        <dbReference type="ARBA" id="ARBA00010841"/>
    </source>
</evidence>
<comment type="subcellular location">
    <subcellularLocation>
        <location evidence="1">Cell projection</location>
        <location evidence="1">Cilium</location>
    </subcellularLocation>
</comment>
<evidence type="ECO:0000256" key="4">
    <source>
        <dbReference type="ARBA" id="ARBA00023054"/>
    </source>
</evidence>
<proteinExistence type="inferred from homology"/>
<name>A0ABQ8TP86_PERAM</name>
<feature type="coiled-coil region" evidence="7">
    <location>
        <begin position="239"/>
        <end position="304"/>
    </location>
</feature>
<comment type="similarity">
    <text evidence="2">Belongs to the CFAP157 family.</text>
</comment>
<evidence type="ECO:0000256" key="1">
    <source>
        <dbReference type="ARBA" id="ARBA00004138"/>
    </source>
</evidence>
<evidence type="ECO:0000256" key="7">
    <source>
        <dbReference type="SAM" id="Coils"/>
    </source>
</evidence>
<accession>A0ABQ8TP86</accession>
<dbReference type="InterPro" id="IPR038844">
    <property type="entry name" value="CFAP157"/>
</dbReference>